<dbReference type="Proteomes" id="UP000765891">
    <property type="component" value="Unassembled WGS sequence"/>
</dbReference>
<dbReference type="Pfam" id="PF07690">
    <property type="entry name" value="MFS_1"/>
    <property type="match status" value="1"/>
</dbReference>
<dbReference type="RefSeq" id="WP_188872786.1">
    <property type="nucleotide sequence ID" value="NZ_BMOO01000005.1"/>
</dbReference>
<dbReference type="InterPro" id="IPR036259">
    <property type="entry name" value="MFS_trans_sf"/>
</dbReference>
<evidence type="ECO:0000256" key="1">
    <source>
        <dbReference type="SAM" id="Phobius"/>
    </source>
</evidence>
<dbReference type="AlphaFoldDB" id="A0A8T4GQ83"/>
<feature type="transmembrane region" description="Helical" evidence="1">
    <location>
        <begin position="277"/>
        <end position="298"/>
    </location>
</feature>
<reference evidence="3" key="1">
    <citation type="submission" date="2021-03" db="EMBL/GenBank/DDBJ databases">
        <title>Genomic Encyclopedia of Type Strains, Phase IV (KMG-IV): sequencing the most valuable type-strain genomes for metagenomic binning, comparative biology and taxonomic classification.</title>
        <authorList>
            <person name="Goeker M."/>
        </authorList>
    </citation>
    <scope>NUCLEOTIDE SEQUENCE</scope>
    <source>
        <strain evidence="3">DSM 22443</strain>
    </source>
</reference>
<proteinExistence type="predicted"/>
<organism evidence="3 4">
    <name type="scientific">Halarchaeum rubridurum</name>
    <dbReference type="NCBI Taxonomy" id="489911"/>
    <lineage>
        <taxon>Archaea</taxon>
        <taxon>Methanobacteriati</taxon>
        <taxon>Methanobacteriota</taxon>
        <taxon>Stenosarchaea group</taxon>
        <taxon>Halobacteria</taxon>
        <taxon>Halobacteriales</taxon>
        <taxon>Halobacteriaceae</taxon>
    </lineage>
</organism>
<keyword evidence="1" id="KW-0472">Membrane</keyword>
<dbReference type="InterPro" id="IPR011701">
    <property type="entry name" value="MFS"/>
</dbReference>
<protein>
    <submittedName>
        <fullName evidence="3">MFS family permease</fullName>
    </submittedName>
</protein>
<feature type="transmembrane region" description="Helical" evidence="1">
    <location>
        <begin position="47"/>
        <end position="67"/>
    </location>
</feature>
<evidence type="ECO:0000313" key="4">
    <source>
        <dbReference type="Proteomes" id="UP000765891"/>
    </source>
</evidence>
<dbReference type="InterPro" id="IPR020846">
    <property type="entry name" value="MFS_dom"/>
</dbReference>
<feature type="transmembrane region" description="Helical" evidence="1">
    <location>
        <begin position="207"/>
        <end position="229"/>
    </location>
</feature>
<feature type="transmembrane region" description="Helical" evidence="1">
    <location>
        <begin position="335"/>
        <end position="358"/>
    </location>
</feature>
<dbReference type="SUPFAM" id="SSF103473">
    <property type="entry name" value="MFS general substrate transporter"/>
    <property type="match status" value="1"/>
</dbReference>
<accession>A0A8T4GQ83</accession>
<dbReference type="EMBL" id="JAGGKO010000004">
    <property type="protein sequence ID" value="MBP1955478.1"/>
    <property type="molecule type" value="Genomic_DNA"/>
</dbReference>
<evidence type="ECO:0000313" key="3">
    <source>
        <dbReference type="EMBL" id="MBP1955478.1"/>
    </source>
</evidence>
<dbReference type="Gene3D" id="1.20.1250.20">
    <property type="entry name" value="MFS general substrate transporter like domains"/>
    <property type="match status" value="2"/>
</dbReference>
<dbReference type="PROSITE" id="PS50850">
    <property type="entry name" value="MFS"/>
    <property type="match status" value="1"/>
</dbReference>
<feature type="transmembrane region" description="Helical" evidence="1">
    <location>
        <begin position="99"/>
        <end position="121"/>
    </location>
</feature>
<evidence type="ECO:0000259" key="2">
    <source>
        <dbReference type="PROSITE" id="PS50850"/>
    </source>
</evidence>
<dbReference type="InterPro" id="IPR052952">
    <property type="entry name" value="MFS-Transporter"/>
</dbReference>
<feature type="transmembrane region" description="Helical" evidence="1">
    <location>
        <begin position="241"/>
        <end position="265"/>
    </location>
</feature>
<dbReference type="OrthoDB" id="306263at2157"/>
<feature type="domain" description="Major facilitator superfamily (MFS) profile" evidence="2">
    <location>
        <begin position="9"/>
        <end position="393"/>
    </location>
</feature>
<gene>
    <name evidence="3" type="ORF">J2752_002401</name>
</gene>
<keyword evidence="1" id="KW-0812">Transmembrane</keyword>
<feature type="transmembrane region" description="Helical" evidence="1">
    <location>
        <begin position="141"/>
        <end position="160"/>
    </location>
</feature>
<dbReference type="GO" id="GO:0022857">
    <property type="term" value="F:transmembrane transporter activity"/>
    <property type="evidence" value="ECO:0007669"/>
    <property type="project" value="InterPro"/>
</dbReference>
<feature type="transmembrane region" description="Helical" evidence="1">
    <location>
        <begin position="7"/>
        <end position="27"/>
    </location>
</feature>
<keyword evidence="1" id="KW-1133">Transmembrane helix</keyword>
<sequence length="393" mass="38556">MSDERGWRGVLVVALWQVVASLCYYSAFPATDAFQTAFSLSGVEVGLVITTLTLGYTLMLFPAGALVDAYGDRPAMVGGLAGLALGAFGVSFATSYATLLVAVFVLGAAYATAMPSTNVAVAERAPRGSYNLAVGIKQVGVTLGSALAAFVVAGLAAYALGWQLGFLVAAAAAGVVGVGFLLSYEGSGGTGSLSFPDVGALWGNRPLMALAAGGFFVGAAVFTTTGYAVPYLEADTTATAAVASVVLGVTQLTGSVGRIGAGALADRVRGTAATASIRVLAAQSGLGAVTMAAIPFLAMPGAAVGFAVLGLGILGVTGLYHGALVALAGEGESGAATAAGQTTINFGGLVVPPAFGYLADTAGYAAGWDLLAVCIALGVACALVAGRLALAAE</sequence>
<name>A0A8T4GQ83_9EURY</name>
<feature type="transmembrane region" description="Helical" evidence="1">
    <location>
        <begin position="370"/>
        <end position="390"/>
    </location>
</feature>
<dbReference type="PANTHER" id="PTHR23527:SF1">
    <property type="entry name" value="BLL3282 PROTEIN"/>
    <property type="match status" value="1"/>
</dbReference>
<feature type="transmembrane region" description="Helical" evidence="1">
    <location>
        <begin position="166"/>
        <end position="186"/>
    </location>
</feature>
<comment type="caution">
    <text evidence="3">The sequence shown here is derived from an EMBL/GenBank/DDBJ whole genome shotgun (WGS) entry which is preliminary data.</text>
</comment>
<feature type="transmembrane region" description="Helical" evidence="1">
    <location>
        <begin position="304"/>
        <end position="328"/>
    </location>
</feature>
<dbReference type="PANTHER" id="PTHR23527">
    <property type="entry name" value="BLL3282 PROTEIN"/>
    <property type="match status" value="1"/>
</dbReference>